<organism evidence="1 2">
    <name type="scientific">Candidatus Sulfotelmatobacter kueseliae</name>
    <dbReference type="NCBI Taxonomy" id="2042962"/>
    <lineage>
        <taxon>Bacteria</taxon>
        <taxon>Pseudomonadati</taxon>
        <taxon>Acidobacteriota</taxon>
        <taxon>Terriglobia</taxon>
        <taxon>Terriglobales</taxon>
        <taxon>Candidatus Korobacteraceae</taxon>
        <taxon>Candidatus Sulfotelmatobacter</taxon>
    </lineage>
</organism>
<gene>
    <name evidence="1" type="ORF">SBA1_990013</name>
</gene>
<accession>A0A2U3LER1</accession>
<reference evidence="2" key="1">
    <citation type="submission" date="2018-02" db="EMBL/GenBank/DDBJ databases">
        <authorList>
            <person name="Hausmann B."/>
        </authorList>
    </citation>
    <scope>NUCLEOTIDE SEQUENCE [LARGE SCALE GENOMIC DNA]</scope>
    <source>
        <strain evidence="2">Peat soil MAG SbA1</strain>
    </source>
</reference>
<sequence>MSFVADLLEPRLAQSHTSIAIPLYKRVVFIRLLNCSEFSSRLSKITQALYSITGIQFRVGSRGLDERWSLGSV</sequence>
<dbReference type="EMBL" id="OMOD01000198">
    <property type="protein sequence ID" value="SPF50310.1"/>
    <property type="molecule type" value="Genomic_DNA"/>
</dbReference>
<dbReference type="Proteomes" id="UP000238701">
    <property type="component" value="Unassembled WGS sequence"/>
</dbReference>
<protein>
    <submittedName>
        <fullName evidence="1">Uncharacterized protein</fullName>
    </submittedName>
</protein>
<name>A0A2U3LER1_9BACT</name>
<dbReference type="AlphaFoldDB" id="A0A2U3LER1"/>
<proteinExistence type="predicted"/>
<evidence type="ECO:0000313" key="1">
    <source>
        <dbReference type="EMBL" id="SPF50310.1"/>
    </source>
</evidence>
<evidence type="ECO:0000313" key="2">
    <source>
        <dbReference type="Proteomes" id="UP000238701"/>
    </source>
</evidence>